<evidence type="ECO:0000256" key="1">
    <source>
        <dbReference type="SAM" id="MobiDB-lite"/>
    </source>
</evidence>
<dbReference type="STRING" id="1314674.A0A0D7B3C7"/>
<reference evidence="2 3" key="1">
    <citation type="journal article" date="2015" name="Fungal Genet. Biol.">
        <title>Evolution of novel wood decay mechanisms in Agaricales revealed by the genome sequences of Fistulina hepatica and Cylindrobasidium torrendii.</title>
        <authorList>
            <person name="Floudas D."/>
            <person name="Held B.W."/>
            <person name="Riley R."/>
            <person name="Nagy L.G."/>
            <person name="Koehler G."/>
            <person name="Ransdell A.S."/>
            <person name="Younus H."/>
            <person name="Chow J."/>
            <person name="Chiniquy J."/>
            <person name="Lipzen A."/>
            <person name="Tritt A."/>
            <person name="Sun H."/>
            <person name="Haridas S."/>
            <person name="LaButti K."/>
            <person name="Ohm R.A."/>
            <person name="Kues U."/>
            <person name="Blanchette R.A."/>
            <person name="Grigoriev I.V."/>
            <person name="Minto R.E."/>
            <person name="Hibbett D.S."/>
        </authorList>
    </citation>
    <scope>NUCLEOTIDE SEQUENCE [LARGE SCALE GENOMIC DNA]</scope>
    <source>
        <strain evidence="2 3">FP15055 ss-10</strain>
    </source>
</reference>
<feature type="compositionally biased region" description="Basic and acidic residues" evidence="1">
    <location>
        <begin position="203"/>
        <end position="223"/>
    </location>
</feature>
<feature type="compositionally biased region" description="Acidic residues" evidence="1">
    <location>
        <begin position="66"/>
        <end position="93"/>
    </location>
</feature>
<dbReference type="AlphaFoldDB" id="A0A0D7B3C7"/>
<organism evidence="2 3">
    <name type="scientific">Cylindrobasidium torrendii FP15055 ss-10</name>
    <dbReference type="NCBI Taxonomy" id="1314674"/>
    <lineage>
        <taxon>Eukaryota</taxon>
        <taxon>Fungi</taxon>
        <taxon>Dikarya</taxon>
        <taxon>Basidiomycota</taxon>
        <taxon>Agaricomycotina</taxon>
        <taxon>Agaricomycetes</taxon>
        <taxon>Agaricomycetidae</taxon>
        <taxon>Agaricales</taxon>
        <taxon>Marasmiineae</taxon>
        <taxon>Physalacriaceae</taxon>
        <taxon>Cylindrobasidium</taxon>
    </lineage>
</organism>
<name>A0A0D7B3C7_9AGAR</name>
<proteinExistence type="predicted"/>
<feature type="compositionally biased region" description="Polar residues" evidence="1">
    <location>
        <begin position="228"/>
        <end position="261"/>
    </location>
</feature>
<protein>
    <submittedName>
        <fullName evidence="2">Uncharacterized protein</fullName>
    </submittedName>
</protein>
<feature type="compositionally biased region" description="Basic residues" evidence="1">
    <location>
        <begin position="189"/>
        <end position="202"/>
    </location>
</feature>
<sequence>MFKRIDRRLKRKAEQEELGIDGDLKEQLGLVTDSDESESDSDSDGEGQGESSDADNDVDAAGSDNEGIEEEDGEEQDSDSEEEDDGGSSEDENTLDRSVAEVLENPLFLASEDPPTTLCSVCPGKILTTVQAVETHSLSKHHIRRYTQFAQRAASSEDREEESAIAYVPDTTVEATRPEGLSKREEKRLKQKAHQAQKRKEKKAAFLERKSKRKTDANEEGKPKKATPSAQKQSPTKSLPSTKPNLPSAGKQSIPTTTKSVPSDRKAERKKPKSTPQKPSAARIETGPPRKKRKA</sequence>
<feature type="region of interest" description="Disordered" evidence="1">
    <location>
        <begin position="1"/>
        <end position="100"/>
    </location>
</feature>
<evidence type="ECO:0000313" key="3">
    <source>
        <dbReference type="Proteomes" id="UP000054007"/>
    </source>
</evidence>
<keyword evidence="3" id="KW-1185">Reference proteome</keyword>
<dbReference type="OrthoDB" id="2538461at2759"/>
<gene>
    <name evidence="2" type="ORF">CYLTODRAFT_445638</name>
</gene>
<feature type="region of interest" description="Disordered" evidence="1">
    <location>
        <begin position="151"/>
        <end position="295"/>
    </location>
</feature>
<dbReference type="EMBL" id="KN880609">
    <property type="protein sequence ID" value="KIY64997.1"/>
    <property type="molecule type" value="Genomic_DNA"/>
</dbReference>
<evidence type="ECO:0000313" key="2">
    <source>
        <dbReference type="EMBL" id="KIY64997.1"/>
    </source>
</evidence>
<dbReference type="Proteomes" id="UP000054007">
    <property type="component" value="Unassembled WGS sequence"/>
</dbReference>
<feature type="compositionally biased region" description="Acidic residues" evidence="1">
    <location>
        <begin position="33"/>
        <end position="58"/>
    </location>
</feature>
<accession>A0A0D7B3C7</accession>
<feature type="compositionally biased region" description="Basic residues" evidence="1">
    <location>
        <begin position="1"/>
        <end position="11"/>
    </location>
</feature>
<feature type="compositionally biased region" description="Basic and acidic residues" evidence="1">
    <location>
        <begin position="176"/>
        <end position="188"/>
    </location>
</feature>